<dbReference type="EMBL" id="JBJKTR010000016">
    <property type="protein sequence ID" value="KAL3340411.1"/>
    <property type="molecule type" value="Genomic_DNA"/>
</dbReference>
<proteinExistence type="predicted"/>
<comment type="caution">
    <text evidence="2">The sequence shown here is derived from an EMBL/GenBank/DDBJ whole genome shotgun (WGS) entry which is preliminary data.</text>
</comment>
<keyword evidence="3" id="KW-1185">Reference proteome</keyword>
<dbReference type="AlphaFoldDB" id="A0ABD2S869"/>
<name>A0ABD2S869_9SOLN</name>
<evidence type="ECO:0000313" key="2">
    <source>
        <dbReference type="EMBL" id="KAL3340411.1"/>
    </source>
</evidence>
<protein>
    <recommendedName>
        <fullName evidence="1">GAG-pre-integrase domain-containing protein</fullName>
    </recommendedName>
</protein>
<evidence type="ECO:0000313" key="3">
    <source>
        <dbReference type="Proteomes" id="UP001627284"/>
    </source>
</evidence>
<accession>A0ABD2S869</accession>
<organism evidence="2 3">
    <name type="scientific">Solanum stoloniferum</name>
    <dbReference type="NCBI Taxonomy" id="62892"/>
    <lineage>
        <taxon>Eukaryota</taxon>
        <taxon>Viridiplantae</taxon>
        <taxon>Streptophyta</taxon>
        <taxon>Embryophyta</taxon>
        <taxon>Tracheophyta</taxon>
        <taxon>Spermatophyta</taxon>
        <taxon>Magnoliopsida</taxon>
        <taxon>eudicotyledons</taxon>
        <taxon>Gunneridae</taxon>
        <taxon>Pentapetalae</taxon>
        <taxon>asterids</taxon>
        <taxon>lamiids</taxon>
        <taxon>Solanales</taxon>
        <taxon>Solanaceae</taxon>
        <taxon>Solanoideae</taxon>
        <taxon>Solaneae</taxon>
        <taxon>Solanum</taxon>
    </lineage>
</organism>
<gene>
    <name evidence="2" type="ORF">AABB24_028846</name>
</gene>
<reference evidence="2 3" key="1">
    <citation type="submission" date="2024-05" db="EMBL/GenBank/DDBJ databases">
        <title>De novo assembly of an allotetraploid wild potato.</title>
        <authorList>
            <person name="Hosaka A.J."/>
        </authorList>
    </citation>
    <scope>NUCLEOTIDE SEQUENCE [LARGE SCALE GENOMIC DNA]</scope>
    <source>
        <tissue evidence="2">Young leaves</tissue>
    </source>
</reference>
<sequence length="125" mass="14069">MMIEGESTDLNSTSTHNNGRVIIDHNHPLHLLPNNTPDFSTDKVKGIGKKDQGLYILQNKFVVQNSSLSPVKHAHFVEQVSDSSFLWHRILGHAPSEVIRKHTSLSNLKYIKHLCTVCPLAKHTK</sequence>
<dbReference type="Pfam" id="PF13976">
    <property type="entry name" value="gag_pre-integrs"/>
    <property type="match status" value="1"/>
</dbReference>
<dbReference type="InterPro" id="IPR025724">
    <property type="entry name" value="GAG-pre-integrase_dom"/>
</dbReference>
<dbReference type="Proteomes" id="UP001627284">
    <property type="component" value="Unassembled WGS sequence"/>
</dbReference>
<feature type="domain" description="GAG-pre-integrase" evidence="1">
    <location>
        <begin position="53"/>
        <end position="123"/>
    </location>
</feature>
<evidence type="ECO:0000259" key="1">
    <source>
        <dbReference type="Pfam" id="PF13976"/>
    </source>
</evidence>